<comment type="similarity">
    <text evidence="1">Belongs to the short-chain dehydrogenases/reductases (SDR) family.</text>
</comment>
<gene>
    <name evidence="4" type="ORF">EDD59_12045</name>
</gene>
<keyword evidence="5" id="KW-1185">Reference proteome</keyword>
<dbReference type="InterPro" id="IPR050259">
    <property type="entry name" value="SDR"/>
</dbReference>
<sequence length="260" mass="28272">MSNRKVAIVTGGTRGMGQAVSVTLAKAGMDIIALYRSNELSAKETKRKMDEYGGNHKIIRADVTIKSDIDVVMEQVNKAYGRADVLVSNAGIFGFNFIEDMTEEYLDHILAVNFKSAFLMTKAVLPYMKKQKGGRIVYASSISSHYADCGLVGYGASKACIDMLTKIGAAELGPYNITVNAYAPGIIETDMTADMIHERGEDQVKQISLNKFGKGQDVANLVQFLVSPEGGYITGEIIGVDGGMLKVQNPYRAYEKAKDE</sequence>
<name>A0A4R3K392_9FIRM</name>
<proteinExistence type="inferred from homology"/>
<evidence type="ECO:0000313" key="4">
    <source>
        <dbReference type="EMBL" id="TCS77123.1"/>
    </source>
</evidence>
<keyword evidence="2" id="KW-0560">Oxidoreductase</keyword>
<dbReference type="Gene3D" id="3.40.50.720">
    <property type="entry name" value="NAD(P)-binding Rossmann-like Domain"/>
    <property type="match status" value="1"/>
</dbReference>
<keyword evidence="3" id="KW-0443">Lipid metabolism</keyword>
<dbReference type="PRINTS" id="PR00081">
    <property type="entry name" value="GDHRDH"/>
</dbReference>
<dbReference type="GO" id="GO:0008202">
    <property type="term" value="P:steroid metabolic process"/>
    <property type="evidence" value="ECO:0007669"/>
    <property type="project" value="UniProtKB-KW"/>
</dbReference>
<evidence type="ECO:0000256" key="3">
    <source>
        <dbReference type="ARBA" id="ARBA00023221"/>
    </source>
</evidence>
<dbReference type="PANTHER" id="PTHR42879">
    <property type="entry name" value="3-OXOACYL-(ACYL-CARRIER-PROTEIN) REDUCTASE"/>
    <property type="match status" value="1"/>
</dbReference>
<dbReference type="Pfam" id="PF13561">
    <property type="entry name" value="adh_short_C2"/>
    <property type="match status" value="1"/>
</dbReference>
<dbReference type="InterPro" id="IPR036291">
    <property type="entry name" value="NAD(P)-bd_dom_sf"/>
</dbReference>
<dbReference type="FunFam" id="3.40.50.720:FF:000173">
    <property type="entry name" value="3-oxoacyl-[acyl-carrier protein] reductase"/>
    <property type="match status" value="1"/>
</dbReference>
<accession>A0A4R3K392</accession>
<evidence type="ECO:0000256" key="2">
    <source>
        <dbReference type="ARBA" id="ARBA00023002"/>
    </source>
</evidence>
<organism evidence="4 5">
    <name type="scientific">Muricomes intestini</name>
    <dbReference type="NCBI Taxonomy" id="1796634"/>
    <lineage>
        <taxon>Bacteria</taxon>
        <taxon>Bacillati</taxon>
        <taxon>Bacillota</taxon>
        <taxon>Clostridia</taxon>
        <taxon>Lachnospirales</taxon>
        <taxon>Lachnospiraceae</taxon>
        <taxon>Muricomes</taxon>
    </lineage>
</organism>
<protein>
    <submittedName>
        <fullName evidence="4">3-oxoacyl-[acyl-carrier protein] reductase</fullName>
    </submittedName>
</protein>
<dbReference type="EMBL" id="SLZZ01000020">
    <property type="protein sequence ID" value="TCS77123.1"/>
    <property type="molecule type" value="Genomic_DNA"/>
</dbReference>
<reference evidence="4 5" key="1">
    <citation type="submission" date="2019-03" db="EMBL/GenBank/DDBJ databases">
        <title>Genomic Encyclopedia of Type Strains, Phase IV (KMG-IV): sequencing the most valuable type-strain genomes for metagenomic binning, comparative biology and taxonomic classification.</title>
        <authorList>
            <person name="Goeker M."/>
        </authorList>
    </citation>
    <scope>NUCLEOTIDE SEQUENCE [LARGE SCALE GENOMIC DNA]</scope>
    <source>
        <strain evidence="4 5">DSM 29489</strain>
    </source>
</reference>
<dbReference type="PRINTS" id="PR00080">
    <property type="entry name" value="SDRFAMILY"/>
</dbReference>
<keyword evidence="3" id="KW-0753">Steroid metabolism</keyword>
<dbReference type="GO" id="GO:0016491">
    <property type="term" value="F:oxidoreductase activity"/>
    <property type="evidence" value="ECO:0007669"/>
    <property type="project" value="UniProtKB-KW"/>
</dbReference>
<dbReference type="RefSeq" id="WP_132382584.1">
    <property type="nucleotide sequence ID" value="NZ_DAIUIE010000044.1"/>
</dbReference>
<evidence type="ECO:0000313" key="5">
    <source>
        <dbReference type="Proteomes" id="UP000295726"/>
    </source>
</evidence>
<dbReference type="SUPFAM" id="SSF51735">
    <property type="entry name" value="NAD(P)-binding Rossmann-fold domains"/>
    <property type="match status" value="1"/>
</dbReference>
<dbReference type="OrthoDB" id="9803333at2"/>
<comment type="caution">
    <text evidence="4">The sequence shown here is derived from an EMBL/GenBank/DDBJ whole genome shotgun (WGS) entry which is preliminary data.</text>
</comment>
<evidence type="ECO:0000256" key="1">
    <source>
        <dbReference type="ARBA" id="ARBA00006484"/>
    </source>
</evidence>
<dbReference type="Proteomes" id="UP000295726">
    <property type="component" value="Unassembled WGS sequence"/>
</dbReference>
<dbReference type="InterPro" id="IPR002347">
    <property type="entry name" value="SDR_fam"/>
</dbReference>
<dbReference type="AlphaFoldDB" id="A0A4R3K392"/>
<dbReference type="PANTHER" id="PTHR42879:SF2">
    <property type="entry name" value="3-OXOACYL-[ACYL-CARRIER-PROTEIN] REDUCTASE FABG"/>
    <property type="match status" value="1"/>
</dbReference>